<dbReference type="EMBL" id="AQHF01000019">
    <property type="protein sequence ID" value="MBE0345049.1"/>
    <property type="molecule type" value="Genomic_DNA"/>
</dbReference>
<accession>A0A8I0T4B6</accession>
<evidence type="ECO:0000313" key="1">
    <source>
        <dbReference type="EMBL" id="MBE0345049.1"/>
    </source>
</evidence>
<name>A0A8I0T4B6_9GAMM</name>
<evidence type="ECO:0000313" key="2">
    <source>
        <dbReference type="Proteomes" id="UP000660708"/>
    </source>
</evidence>
<organism evidence="1 2">
    <name type="scientific">Pseudoalteromonas peptidolytica F12-50-A1</name>
    <dbReference type="NCBI Taxonomy" id="1315280"/>
    <lineage>
        <taxon>Bacteria</taxon>
        <taxon>Pseudomonadati</taxon>
        <taxon>Pseudomonadota</taxon>
        <taxon>Gammaproteobacteria</taxon>
        <taxon>Alteromonadales</taxon>
        <taxon>Pseudoalteromonadaceae</taxon>
        <taxon>Pseudoalteromonas</taxon>
    </lineage>
</organism>
<keyword evidence="2" id="KW-1185">Reference proteome</keyword>
<comment type="caution">
    <text evidence="1">The sequence shown here is derived from an EMBL/GenBank/DDBJ whole genome shotgun (WGS) entry which is preliminary data.</text>
</comment>
<reference evidence="1 2" key="1">
    <citation type="submission" date="2015-06" db="EMBL/GenBank/DDBJ databases">
        <title>Genome sequence of Pseudoalteromonas peptidolytica.</title>
        <authorList>
            <person name="Xie B.-B."/>
            <person name="Rong J.-C."/>
            <person name="Qin Q.-L."/>
            <person name="Zhang Y.-Z."/>
        </authorList>
    </citation>
    <scope>NUCLEOTIDE SEQUENCE [LARGE SCALE GENOMIC DNA]</scope>
    <source>
        <strain evidence="1 2">F12-50-A1</strain>
    </source>
</reference>
<gene>
    <name evidence="1" type="ORF">PPEP_a3392</name>
</gene>
<proteinExistence type="predicted"/>
<dbReference type="AlphaFoldDB" id="A0A8I0T4B6"/>
<protein>
    <submittedName>
        <fullName evidence="1">Uncharacterized protein</fullName>
    </submittedName>
</protein>
<dbReference type="Proteomes" id="UP000660708">
    <property type="component" value="Unassembled WGS sequence"/>
</dbReference>
<dbReference type="RefSeq" id="WP_167508256.1">
    <property type="nucleotide sequence ID" value="NZ_AQHF01000019.1"/>
</dbReference>
<sequence>MKKAILARKNQAKTTSQVKLLSDKVILTESVLGKVSGARGGGGILIKDPRFC</sequence>